<organism evidence="1 2">
    <name type="scientific">Flavobacterium gossypii</name>
    <dbReference type="NCBI Taxonomy" id="1646119"/>
    <lineage>
        <taxon>Bacteria</taxon>
        <taxon>Pseudomonadati</taxon>
        <taxon>Bacteroidota</taxon>
        <taxon>Flavobacteriia</taxon>
        <taxon>Flavobacteriales</taxon>
        <taxon>Flavobacteriaceae</taxon>
        <taxon>Flavobacterium</taxon>
    </lineage>
</organism>
<protein>
    <submittedName>
        <fullName evidence="1">Uncharacterized protein</fullName>
    </submittedName>
</protein>
<evidence type="ECO:0000313" key="1">
    <source>
        <dbReference type="EMBL" id="MBA9074308.1"/>
    </source>
</evidence>
<name>A0ABR6DRK0_9FLAO</name>
<proteinExistence type="predicted"/>
<sequence length="59" mass="6691">MKNMLLTFMAAVIVLTCTLEKTRPRLKVNSTANKQDTSKIRSQASAYFWLADPSFEILP</sequence>
<evidence type="ECO:0000313" key="2">
    <source>
        <dbReference type="Proteomes" id="UP000555003"/>
    </source>
</evidence>
<dbReference type="EMBL" id="JACJIS010000002">
    <property type="protein sequence ID" value="MBA9074308.1"/>
    <property type="molecule type" value="Genomic_DNA"/>
</dbReference>
<gene>
    <name evidence="1" type="ORF">GGR22_002475</name>
</gene>
<dbReference type="Proteomes" id="UP000555003">
    <property type="component" value="Unassembled WGS sequence"/>
</dbReference>
<comment type="caution">
    <text evidence="1">The sequence shown here is derived from an EMBL/GenBank/DDBJ whole genome shotgun (WGS) entry which is preliminary data.</text>
</comment>
<accession>A0ABR6DRK0</accession>
<keyword evidence="2" id="KW-1185">Reference proteome</keyword>
<reference evidence="1 2" key="1">
    <citation type="submission" date="2020-08" db="EMBL/GenBank/DDBJ databases">
        <title>Genomic Encyclopedia of Type Strains, Phase IV (KMG-IV): sequencing the most valuable type-strain genomes for metagenomic binning, comparative biology and taxonomic classification.</title>
        <authorList>
            <person name="Goeker M."/>
        </authorList>
    </citation>
    <scope>NUCLEOTIDE SEQUENCE [LARGE SCALE GENOMIC DNA]</scope>
    <source>
        <strain evidence="1 2">DSM 100397</strain>
    </source>
</reference>